<dbReference type="EMBL" id="FRDI01000003">
    <property type="protein sequence ID" value="SHN56416.1"/>
    <property type="molecule type" value="Genomic_DNA"/>
</dbReference>
<sequence length="466" mass="52461">MDSKVLQETHRKNTSIKLPELLAPAGNFEKFRTALLYGADAIYMGSENLNLRASADGVSFSQLKTAVLEAEAKKAKIYYCLNALPMEKHLKNIPSEIEQAALAGVHGFIIADPGVLRLAKKYAPQIEIHLSTQANTTNSESINFWKEQGVSRVNLARELSCSDIYRLRKKCPDTELEVFVHGAMCLAVSGQCLLSAWLNNRPANLGRCTHPCRFEYKTLEAKPKTQCDSCDGDLYPETELSVSERKRPNERVWTIDQDRDYARFWSPQDLCLLPYLPWFVKNKIDSIKIEGRMKSSAYVAYVVNVYRAALNQLSTLTQNNSLNLFDSSAYLQELFSTATRPLGSGFFIPNMRLNFNETEPGTENAHNTNTKGQRLLARILDLDQQKFAEAAKEKGDWNIEIKGTWDSSLPAELMLPNFKKVILEPNSYSLENTRGEKISVLHSGVRARLKANNPELIAGIFIRSTL</sequence>
<dbReference type="PANTHER" id="PTHR30217:SF6">
    <property type="entry name" value="TRNA HYDROXYLATION PROTEIN P"/>
    <property type="match status" value="1"/>
</dbReference>
<evidence type="ECO:0000256" key="1">
    <source>
        <dbReference type="ARBA" id="ARBA00022670"/>
    </source>
</evidence>
<keyword evidence="5" id="KW-1185">Reference proteome</keyword>
<proteinExistence type="inferred from homology"/>
<dbReference type="Proteomes" id="UP000186469">
    <property type="component" value="Unassembled WGS sequence"/>
</dbReference>
<dbReference type="PANTHER" id="PTHR30217">
    <property type="entry name" value="PEPTIDASE U32 FAMILY"/>
    <property type="match status" value="1"/>
</dbReference>
<dbReference type="STRING" id="1121455.SAMN02745728_00788"/>
<organism evidence="4 5">
    <name type="scientific">Desulfovibrio litoralis DSM 11393</name>
    <dbReference type="NCBI Taxonomy" id="1121455"/>
    <lineage>
        <taxon>Bacteria</taxon>
        <taxon>Pseudomonadati</taxon>
        <taxon>Thermodesulfobacteriota</taxon>
        <taxon>Desulfovibrionia</taxon>
        <taxon>Desulfovibrionales</taxon>
        <taxon>Desulfovibrionaceae</taxon>
        <taxon>Desulfovibrio</taxon>
    </lineage>
</organism>
<reference evidence="4 5" key="1">
    <citation type="submission" date="2016-12" db="EMBL/GenBank/DDBJ databases">
        <authorList>
            <person name="Song W.-J."/>
            <person name="Kurnit D.M."/>
        </authorList>
    </citation>
    <scope>NUCLEOTIDE SEQUENCE [LARGE SCALE GENOMIC DNA]</scope>
    <source>
        <strain evidence="4 5">DSM 11393</strain>
    </source>
</reference>
<dbReference type="InterPro" id="IPR001539">
    <property type="entry name" value="Peptidase_U32"/>
</dbReference>
<protein>
    <submittedName>
        <fullName evidence="4">Putative protease</fullName>
    </submittedName>
</protein>
<dbReference type="OrthoDB" id="9807498at2"/>
<comment type="similarity">
    <text evidence="3">Belongs to the peptidase U32 family.</text>
</comment>
<keyword evidence="2" id="KW-0378">Hydrolase</keyword>
<dbReference type="GO" id="GO:0006508">
    <property type="term" value="P:proteolysis"/>
    <property type="evidence" value="ECO:0007669"/>
    <property type="project" value="UniProtKB-KW"/>
</dbReference>
<evidence type="ECO:0000256" key="3">
    <source>
        <dbReference type="ARBA" id="ARBA00038374"/>
    </source>
</evidence>
<evidence type="ECO:0000256" key="2">
    <source>
        <dbReference type="ARBA" id="ARBA00022801"/>
    </source>
</evidence>
<dbReference type="InterPro" id="IPR051454">
    <property type="entry name" value="RNA/ubiquinone_mod_enzymes"/>
</dbReference>
<evidence type="ECO:0000313" key="4">
    <source>
        <dbReference type="EMBL" id="SHN56416.1"/>
    </source>
</evidence>
<dbReference type="PROSITE" id="PS01276">
    <property type="entry name" value="PEPTIDASE_U32"/>
    <property type="match status" value="1"/>
</dbReference>
<name>A0A1M7SD35_9BACT</name>
<gene>
    <name evidence="4" type="ORF">SAMN02745728_00788</name>
</gene>
<dbReference type="AlphaFoldDB" id="A0A1M7SD35"/>
<accession>A0A1M7SD35</accession>
<dbReference type="Pfam" id="PF01136">
    <property type="entry name" value="Peptidase_U32"/>
    <property type="match status" value="1"/>
</dbReference>
<dbReference type="GO" id="GO:0008233">
    <property type="term" value="F:peptidase activity"/>
    <property type="evidence" value="ECO:0007669"/>
    <property type="project" value="UniProtKB-KW"/>
</dbReference>
<keyword evidence="1 4" id="KW-0645">Protease</keyword>
<evidence type="ECO:0000313" key="5">
    <source>
        <dbReference type="Proteomes" id="UP000186469"/>
    </source>
</evidence>